<dbReference type="EMBL" id="FXZB01000015">
    <property type="protein sequence ID" value="SMX85760.1"/>
    <property type="molecule type" value="Genomic_DNA"/>
</dbReference>
<keyword evidence="1" id="KW-0472">Membrane</keyword>
<evidence type="ECO:0000313" key="13">
    <source>
        <dbReference type="Proteomes" id="UP000217720"/>
    </source>
</evidence>
<dbReference type="EMBL" id="NRGX01000001">
    <property type="protein sequence ID" value="PCC18659.1"/>
    <property type="molecule type" value="Genomic_DNA"/>
</dbReference>
<evidence type="ECO:0000313" key="18">
    <source>
        <dbReference type="Proteomes" id="UP000234300"/>
    </source>
</evidence>
<sequence>MNNSSDRKNRSNELADKIAGFNDPSMGDERERDVILRAYTLGAVVSTYVFFALGLIFAVLGAGLWSAFIILGSIVTSSAISGYCKRENVDFAMSMARVSAKRLIVGNIAGAVFAIVWVSAIVFHMSEGHPLIDAGMGASTTLGAATSTYAIVIGATVGFIATITLMTFSRIRKIKQARAEAAAAADIEDED</sequence>
<reference evidence="12" key="2">
    <citation type="submission" date="2016-09" db="EMBL/GenBank/DDBJ databases">
        <title>Complete Genome Sequence of Brevibacterium linens SMQ-1335.</title>
        <authorList>
            <person name="de Melo A.G."/>
            <person name="Labrie S.J."/>
            <person name="Dumaresq J."/>
            <person name="Roberts R.J."/>
            <person name="Tremblay D.M."/>
            <person name="Moineau S."/>
        </authorList>
    </citation>
    <scope>NUCLEOTIDE SEQUENCE [LARGE SCALE GENOMIC DNA]</scope>
    <source>
        <strain evidence="12">SMQ-1335</strain>
    </source>
</reference>
<feature type="transmembrane region" description="Helical" evidence="1">
    <location>
        <begin position="146"/>
        <end position="168"/>
    </location>
</feature>
<evidence type="ECO:0000313" key="6">
    <source>
        <dbReference type="EMBL" id="PCC51861.1"/>
    </source>
</evidence>
<dbReference type="Proteomes" id="UP000234525">
    <property type="component" value="Unassembled WGS sequence"/>
</dbReference>
<feature type="transmembrane region" description="Helical" evidence="1">
    <location>
        <begin position="64"/>
        <end position="84"/>
    </location>
</feature>
<dbReference type="Proteomes" id="UP000217720">
    <property type="component" value="Unassembled WGS sequence"/>
</dbReference>
<accession>A0A2A3YXU0</accession>
<evidence type="ECO:0000313" key="3">
    <source>
        <dbReference type="EMBL" id="AZT92166.1"/>
    </source>
</evidence>
<dbReference type="AlphaFoldDB" id="A0A1D7VZP3"/>
<keyword evidence="1" id="KW-1133">Transmembrane helix</keyword>
<dbReference type="PATRIC" id="fig|1703.10.peg.486"/>
<dbReference type="OrthoDB" id="4808596at2"/>
<reference evidence="18 19" key="4">
    <citation type="submission" date="2017-03" db="EMBL/GenBank/DDBJ databases">
        <authorList>
            <person name="Afonso C.L."/>
            <person name="Miller P.J."/>
            <person name="Scott M.A."/>
            <person name="Spackman E."/>
            <person name="Goraichik I."/>
            <person name="Dimitrov K.M."/>
            <person name="Suarez D.L."/>
            <person name="Swayne D.E."/>
        </authorList>
    </citation>
    <scope>NUCLEOTIDE SEQUENCE [LARGE SCALE GENOMIC DNA]</scope>
    <source>
        <strain evidence="9">6</strain>
        <strain evidence="19">6(3)</strain>
        <strain evidence="11">8</strain>
        <strain evidence="18">8(6)</strain>
        <strain evidence="10">ATCC 9175</strain>
        <strain evidence="8">CNRZ 920</strain>
    </source>
</reference>
<evidence type="ECO:0000313" key="12">
    <source>
        <dbReference type="Proteomes" id="UP000094793"/>
    </source>
</evidence>
<evidence type="ECO:0000313" key="9">
    <source>
        <dbReference type="EMBL" id="SMX84882.1"/>
    </source>
</evidence>
<evidence type="ECO:0000313" key="2">
    <source>
        <dbReference type="EMBL" id="AOP52190.1"/>
    </source>
</evidence>
<dbReference type="EMBL" id="FXZI01000008">
    <property type="protein sequence ID" value="SMX95304.1"/>
    <property type="molecule type" value="Genomic_DNA"/>
</dbReference>
<dbReference type="EMBL" id="CP025330">
    <property type="protein sequence ID" value="AZT92166.1"/>
    <property type="molecule type" value="Genomic_DNA"/>
</dbReference>
<evidence type="ECO:0000313" key="5">
    <source>
        <dbReference type="EMBL" id="PCC44068.1"/>
    </source>
</evidence>
<evidence type="ECO:0000313" key="8">
    <source>
        <dbReference type="EMBL" id="SMX81943.1"/>
    </source>
</evidence>
<evidence type="ECO:0000313" key="17">
    <source>
        <dbReference type="Proteomes" id="UP000234289"/>
    </source>
</evidence>
<keyword evidence="1" id="KW-0812">Transmembrane</keyword>
<dbReference type="EMBL" id="NRGQ01000005">
    <property type="protein sequence ID" value="PCC44068.1"/>
    <property type="molecule type" value="Genomic_DNA"/>
</dbReference>
<evidence type="ECO:0000313" key="10">
    <source>
        <dbReference type="EMBL" id="SMX85760.1"/>
    </source>
</evidence>
<proteinExistence type="predicted"/>
<evidence type="ECO:0000313" key="11">
    <source>
        <dbReference type="EMBL" id="SMX95304.1"/>
    </source>
</evidence>
<reference evidence="3 21" key="7">
    <citation type="submission" date="2019-01" db="EMBL/GenBank/DDBJ databases">
        <title>Comparative genomic analysis of Brevibacterium aurantiacum sheds light on its evolution and its adaptation to smear-ripened cheeses.</title>
        <authorList>
            <person name="Moineau S."/>
        </authorList>
    </citation>
    <scope>NUCLEOTIDE SEQUENCE [LARGE SCALE GENOMIC DNA]</scope>
    <source>
        <strain evidence="3 21">SMQ-1417</strain>
    </source>
</reference>
<dbReference type="EMBL" id="CP017150">
    <property type="protein sequence ID" value="AOP52190.1"/>
    <property type="molecule type" value="Genomic_DNA"/>
</dbReference>
<accession>A0A2H1JE61</accession>
<dbReference type="KEGG" id="blin:BLSMQ_0474"/>
<organism evidence="2 12">
    <name type="scientific">Brevibacterium aurantiacum</name>
    <dbReference type="NCBI Taxonomy" id="273384"/>
    <lineage>
        <taxon>Bacteria</taxon>
        <taxon>Bacillati</taxon>
        <taxon>Actinomycetota</taxon>
        <taxon>Actinomycetes</taxon>
        <taxon>Micrococcales</taxon>
        <taxon>Brevibacteriaceae</taxon>
        <taxon>Brevibacterium</taxon>
    </lineage>
</organism>
<dbReference type="Proteomes" id="UP000234289">
    <property type="component" value="Unassembled WGS sequence"/>
</dbReference>
<dbReference type="EMBL" id="NRHA01000020">
    <property type="protein sequence ID" value="PCC52627.1"/>
    <property type="molecule type" value="Genomic_DNA"/>
</dbReference>
<reference evidence="3 21" key="6">
    <citation type="submission" date="2017-12" db="EMBL/GenBank/DDBJ databases">
        <authorList>
            <person name="Levesque S."/>
        </authorList>
    </citation>
    <scope>NUCLEOTIDE SEQUENCE [LARGE SCALE GENOMIC DNA]</scope>
    <source>
        <strain evidence="3 21">SMQ-1417</strain>
    </source>
</reference>
<dbReference type="Proteomes" id="UP000218620">
    <property type="component" value="Unassembled WGS sequence"/>
</dbReference>
<feature type="transmembrane region" description="Helical" evidence="1">
    <location>
        <begin position="34"/>
        <end position="58"/>
    </location>
</feature>
<evidence type="ECO:0000313" key="16">
    <source>
        <dbReference type="Proteomes" id="UP000218620"/>
    </source>
</evidence>
<evidence type="ECO:0000313" key="14">
    <source>
        <dbReference type="Proteomes" id="UP000217881"/>
    </source>
</evidence>
<dbReference type="eggNOG" id="ENOG5033GXG">
    <property type="taxonomic scope" value="Bacteria"/>
</dbReference>
<dbReference type="Proteomes" id="UP000094793">
    <property type="component" value="Chromosome"/>
</dbReference>
<gene>
    <name evidence="10" type="ORF">BAUR9175_02341</name>
    <name evidence="8" type="ORF">BAUR920_01691</name>
    <name evidence="9" type="ORF">BAURA63_02119</name>
    <name evidence="11" type="ORF">BAURA86_02467</name>
    <name evidence="2" type="ORF">BLSMQ_0474</name>
    <name evidence="7" type="ORF">CIK59_16170</name>
    <name evidence="6" type="ORF">CIK62_00025</name>
    <name evidence="5" type="ORF">CIK65_05645</name>
    <name evidence="4" type="ORF">CIK79_10360</name>
    <name evidence="3" type="ORF">CXR23_02575</name>
</gene>
<feature type="transmembrane region" description="Helical" evidence="1">
    <location>
        <begin position="104"/>
        <end position="126"/>
    </location>
</feature>
<dbReference type="Proteomes" id="UP000217881">
    <property type="component" value="Unassembled WGS sequence"/>
</dbReference>
<reference evidence="13 14" key="3">
    <citation type="journal article" date="2017" name="Elife">
        <title>Extensive horizontal gene transfer in cheese-associated bacteria.</title>
        <authorList>
            <person name="Bonham K.S."/>
            <person name="Wolfe B.E."/>
            <person name="Dutton R.J."/>
        </authorList>
    </citation>
    <scope>NUCLEOTIDE SEQUENCE [LARGE SCALE GENOMIC DNA]</scope>
    <source>
        <strain evidence="7 14">738_8</strain>
        <strain evidence="6 13">900_6</strain>
        <strain evidence="5 16">962_8</strain>
        <strain evidence="4 15">JB5</strain>
    </source>
</reference>
<keyword evidence="20" id="KW-1185">Reference proteome</keyword>
<accession>A0A1D7VZP3</accession>
<dbReference type="EMBL" id="FXZG01000008">
    <property type="protein sequence ID" value="SMX81943.1"/>
    <property type="molecule type" value="Genomic_DNA"/>
</dbReference>
<dbReference type="RefSeq" id="WP_009884586.1">
    <property type="nucleotide sequence ID" value="NZ_AAGP01000036.1"/>
</dbReference>
<name>A0A1D7VZP3_BREAU</name>
<evidence type="ECO:0000256" key="1">
    <source>
        <dbReference type="SAM" id="Phobius"/>
    </source>
</evidence>
<evidence type="ECO:0000313" key="20">
    <source>
        <dbReference type="Proteomes" id="UP000234525"/>
    </source>
</evidence>
<dbReference type="Proteomes" id="UP000234327">
    <property type="component" value="Unassembled WGS sequence"/>
</dbReference>
<dbReference type="Proteomes" id="UP000218377">
    <property type="component" value="Unassembled WGS sequence"/>
</dbReference>
<dbReference type="Proteomes" id="UP000234300">
    <property type="component" value="Unassembled WGS sequence"/>
</dbReference>
<evidence type="ECO:0000313" key="7">
    <source>
        <dbReference type="EMBL" id="PCC52627.1"/>
    </source>
</evidence>
<reference evidence="17 20" key="5">
    <citation type="submission" date="2017-03" db="EMBL/GenBank/DDBJ databases">
        <authorList>
            <person name="Monnet C."/>
        </authorList>
    </citation>
    <scope>NUCLEOTIDE SEQUENCE [LARGE SCALE GENOMIC DNA]</scope>
    <source>
        <strain evidence="20">ATCC 9175</strain>
        <strain evidence="17">CNRZ 920</strain>
    </source>
</reference>
<dbReference type="EMBL" id="NRGO01000001">
    <property type="protein sequence ID" value="PCC51861.1"/>
    <property type="molecule type" value="Genomic_DNA"/>
</dbReference>
<reference evidence="2" key="1">
    <citation type="submission" date="2016-09" db="EMBL/GenBank/DDBJ databases">
        <title>Complete Genome Sequence of Brevibacterium aurantiacum SMQ-1335.</title>
        <authorList>
            <person name="de Melo A.G."/>
            <person name="Labrie S.J."/>
            <person name="Dumaresq J."/>
            <person name="Roberts R.J."/>
            <person name="Tremblay D.M."/>
            <person name="Moineau S."/>
        </authorList>
    </citation>
    <scope>NUCLEOTIDE SEQUENCE</scope>
    <source>
        <strain evidence="2">SMQ-1335</strain>
    </source>
</reference>
<evidence type="ECO:0000313" key="4">
    <source>
        <dbReference type="EMBL" id="PCC18659.1"/>
    </source>
</evidence>
<dbReference type="Proteomes" id="UP000283000">
    <property type="component" value="Chromosome"/>
</dbReference>
<evidence type="ECO:0000313" key="21">
    <source>
        <dbReference type="Proteomes" id="UP000283000"/>
    </source>
</evidence>
<evidence type="ECO:0000313" key="15">
    <source>
        <dbReference type="Proteomes" id="UP000218377"/>
    </source>
</evidence>
<evidence type="ECO:0000313" key="19">
    <source>
        <dbReference type="Proteomes" id="UP000234327"/>
    </source>
</evidence>
<dbReference type="EMBL" id="FXYZ01000007">
    <property type="protein sequence ID" value="SMX84882.1"/>
    <property type="molecule type" value="Genomic_DNA"/>
</dbReference>
<protein>
    <submittedName>
        <fullName evidence="2">Membrane protein involved in the export of O-antigen and teichoic acid</fullName>
    </submittedName>
</protein>
<dbReference type="GeneID" id="60904867"/>